<dbReference type="GO" id="GO:0005524">
    <property type="term" value="F:ATP binding"/>
    <property type="evidence" value="ECO:0007669"/>
    <property type="project" value="UniProtKB-KW"/>
</dbReference>
<evidence type="ECO:0000313" key="3">
    <source>
        <dbReference type="Proteomes" id="UP000236736"/>
    </source>
</evidence>
<dbReference type="SUPFAM" id="SSF52540">
    <property type="entry name" value="P-loop containing nucleoside triphosphate hydrolases"/>
    <property type="match status" value="1"/>
</dbReference>
<keyword evidence="2" id="KW-0067">ATP-binding</keyword>
<dbReference type="EMBL" id="FNVR01000023">
    <property type="protein sequence ID" value="SEG30214.1"/>
    <property type="molecule type" value="Genomic_DNA"/>
</dbReference>
<reference evidence="3" key="1">
    <citation type="submission" date="2016-10" db="EMBL/GenBank/DDBJ databases">
        <authorList>
            <person name="Varghese N."/>
            <person name="Submissions S."/>
        </authorList>
    </citation>
    <scope>NUCLEOTIDE SEQUENCE [LARGE SCALE GENOMIC DNA]</scope>
    <source>
        <strain evidence="3">DSM 17298</strain>
    </source>
</reference>
<dbReference type="Gene3D" id="3.40.50.300">
    <property type="entry name" value="P-loop containing nucleotide triphosphate hydrolases"/>
    <property type="match status" value="1"/>
</dbReference>
<dbReference type="Proteomes" id="UP000236736">
    <property type="component" value="Unassembled WGS sequence"/>
</dbReference>
<name>A0A1H5Z1U4_9BACT</name>
<dbReference type="PANTHER" id="PTHR43581">
    <property type="entry name" value="ATP/GTP PHOSPHATASE"/>
    <property type="match status" value="1"/>
</dbReference>
<organism evidence="2 3">
    <name type="scientific">Algoriphagus boritolerans DSM 17298 = JCM 18970</name>
    <dbReference type="NCBI Taxonomy" id="1120964"/>
    <lineage>
        <taxon>Bacteria</taxon>
        <taxon>Pseudomonadati</taxon>
        <taxon>Bacteroidota</taxon>
        <taxon>Cytophagia</taxon>
        <taxon>Cytophagales</taxon>
        <taxon>Cyclobacteriaceae</taxon>
        <taxon>Algoriphagus</taxon>
    </lineage>
</organism>
<dbReference type="PANTHER" id="PTHR43581:SF2">
    <property type="entry name" value="EXCINUCLEASE ATPASE SUBUNIT"/>
    <property type="match status" value="1"/>
</dbReference>
<proteinExistence type="predicted"/>
<evidence type="ECO:0000259" key="1">
    <source>
        <dbReference type="Pfam" id="PF13175"/>
    </source>
</evidence>
<feature type="domain" description="Endonuclease GajA/Old nuclease/RecF-like AAA" evidence="1">
    <location>
        <begin position="1"/>
        <end position="341"/>
    </location>
</feature>
<dbReference type="STRING" id="1120964.GCA_001313265_04399"/>
<dbReference type="RefSeq" id="WP_103925904.1">
    <property type="nucleotide sequence ID" value="NZ_FNVR01000023.1"/>
</dbReference>
<keyword evidence="2" id="KW-0547">Nucleotide-binding</keyword>
<keyword evidence="3" id="KW-1185">Reference proteome</keyword>
<dbReference type="Pfam" id="PF13175">
    <property type="entry name" value="AAA_15"/>
    <property type="match status" value="1"/>
</dbReference>
<dbReference type="InterPro" id="IPR051396">
    <property type="entry name" value="Bact_Antivir_Def_Nuclease"/>
</dbReference>
<accession>A0A1H5Z1U4</accession>
<dbReference type="AlphaFoldDB" id="A0A1H5Z1U4"/>
<dbReference type="InterPro" id="IPR027417">
    <property type="entry name" value="P-loop_NTPase"/>
</dbReference>
<gene>
    <name evidence="2" type="ORF">SAMN03080598_03291</name>
</gene>
<evidence type="ECO:0000313" key="2">
    <source>
        <dbReference type="EMBL" id="SEG30214.1"/>
    </source>
</evidence>
<sequence>MLITHIHIKNFKGFEEKSFEFKERFTVAIGNNGLGKSTLLNALQVGLGAFLQSMPTLPANYIYRRQFKKGERFVKYYPERKDYLPNKENPSLIVAAKWYHNDVVGEIPEPFRWERHYLPSNATTHKKEHSADIIRYANYLFDNHAAKKNVLYPVLANFYINRTNAQVRRVDKKWRRMSRLEKGYYTALGDSVDFTGVYEWLYSYEKKVKDEVEFEGTIQAMYDAITTAIPYIKEIEYNSKYDEFEVLVDFNDGQPVERKIASMLSDGMKAMLNMVAEIAYRCIMLNGKLGYDAVVKSPGVVLIDEVDMHLHPTWQRHVIKDLKAAFPSMQFVVTTHSPFIVQSINADELINLDVHTTINPKDYPIEVISEEVMNVEASYGTEKKEEEKQSVDYFNLLSEAEKSNNKSDYKIRLEQLENSITDTGLRAYLKTHRIAKNII</sequence>
<protein>
    <submittedName>
        <fullName evidence="2">Predicted ATP-binding protein involved in virulence</fullName>
    </submittedName>
</protein>
<dbReference type="OrthoDB" id="9805802at2"/>
<dbReference type="InterPro" id="IPR041685">
    <property type="entry name" value="AAA_GajA/Old/RecF-like"/>
</dbReference>